<evidence type="ECO:0000313" key="2">
    <source>
        <dbReference type="EMBL" id="KAG7454044.1"/>
    </source>
</evidence>
<reference evidence="2" key="1">
    <citation type="submission" date="2021-01" db="EMBL/GenBank/DDBJ databases">
        <authorList>
            <person name="Zahm M."/>
            <person name="Roques C."/>
            <person name="Cabau C."/>
            <person name="Klopp C."/>
            <person name="Donnadieu C."/>
            <person name="Jouanno E."/>
            <person name="Lampietro C."/>
            <person name="Louis A."/>
            <person name="Herpin A."/>
            <person name="Echchiki A."/>
            <person name="Berthelot C."/>
            <person name="Parey E."/>
            <person name="Roest-Crollius H."/>
            <person name="Braasch I."/>
            <person name="Postlethwait J."/>
            <person name="Bobe J."/>
            <person name="Montfort J."/>
            <person name="Bouchez O."/>
            <person name="Begum T."/>
            <person name="Mejri S."/>
            <person name="Adams A."/>
            <person name="Chen W.-J."/>
            <person name="Guiguen Y."/>
        </authorList>
    </citation>
    <scope>NUCLEOTIDE SEQUENCE</scope>
    <source>
        <strain evidence="2">YG-15Mar2019-1</strain>
        <tissue evidence="2">Brain</tissue>
    </source>
</reference>
<dbReference type="AlphaFoldDB" id="A0A9D3P8E8"/>
<dbReference type="Proteomes" id="UP001046870">
    <property type="component" value="Unassembled WGS sequence"/>
</dbReference>
<protein>
    <submittedName>
        <fullName evidence="2">Uncharacterized protein</fullName>
    </submittedName>
</protein>
<keyword evidence="3" id="KW-1185">Reference proteome</keyword>
<feature type="region of interest" description="Disordered" evidence="1">
    <location>
        <begin position="69"/>
        <end position="107"/>
    </location>
</feature>
<comment type="caution">
    <text evidence="2">The sequence shown here is derived from an EMBL/GenBank/DDBJ whole genome shotgun (WGS) entry which is preliminary data.</text>
</comment>
<evidence type="ECO:0000313" key="3">
    <source>
        <dbReference type="Proteomes" id="UP001046870"/>
    </source>
</evidence>
<dbReference type="OrthoDB" id="8196415at2759"/>
<proteinExistence type="predicted"/>
<organism evidence="2 3">
    <name type="scientific">Megalops atlanticus</name>
    <name type="common">Tarpon</name>
    <name type="synonym">Clupea gigantea</name>
    <dbReference type="NCBI Taxonomy" id="7932"/>
    <lineage>
        <taxon>Eukaryota</taxon>
        <taxon>Metazoa</taxon>
        <taxon>Chordata</taxon>
        <taxon>Craniata</taxon>
        <taxon>Vertebrata</taxon>
        <taxon>Euteleostomi</taxon>
        <taxon>Actinopterygii</taxon>
        <taxon>Neopterygii</taxon>
        <taxon>Teleostei</taxon>
        <taxon>Elopiformes</taxon>
        <taxon>Megalopidae</taxon>
        <taxon>Megalops</taxon>
    </lineage>
</organism>
<accession>A0A9D3P8E8</accession>
<evidence type="ECO:0000256" key="1">
    <source>
        <dbReference type="SAM" id="MobiDB-lite"/>
    </source>
</evidence>
<name>A0A9D3P8E8_MEGAT</name>
<sequence>MKGGTEQVITGWMVSTEGRIICEGVQPTFITGLAAVFATFYIINIQYQDEAAQTLEFIQRRFIGINPERGTKASRGKMVSKKTGKMVQKKTQTVNPRRHSIKKPDGF</sequence>
<dbReference type="EMBL" id="JAFDVH010000039">
    <property type="protein sequence ID" value="KAG7454044.1"/>
    <property type="molecule type" value="Genomic_DNA"/>
</dbReference>
<gene>
    <name evidence="2" type="ORF">MATL_G00263970</name>
</gene>
<feature type="compositionally biased region" description="Basic residues" evidence="1">
    <location>
        <begin position="72"/>
        <end position="88"/>
    </location>
</feature>